<protein>
    <submittedName>
        <fullName evidence="1">Uncharacterized protein</fullName>
    </submittedName>
</protein>
<gene>
    <name evidence="1" type="ORF">AFUS01_LOCUS10538</name>
</gene>
<evidence type="ECO:0000313" key="2">
    <source>
        <dbReference type="Proteomes" id="UP000708208"/>
    </source>
</evidence>
<dbReference type="PANTHER" id="PTHR46601:SF1">
    <property type="entry name" value="ADF-H DOMAIN-CONTAINING PROTEIN"/>
    <property type="match status" value="1"/>
</dbReference>
<dbReference type="OrthoDB" id="10062343at2759"/>
<proteinExistence type="predicted"/>
<evidence type="ECO:0000313" key="1">
    <source>
        <dbReference type="EMBL" id="CAG7721315.1"/>
    </source>
</evidence>
<name>A0A8J2JJA6_9HEXA</name>
<keyword evidence="2" id="KW-1185">Reference proteome</keyword>
<sequence>MKAKWVFSAASHGKGVVDGKSGITKRLVRTESLRRKDNFIKDVHSMFAYLVQQNNDALTDYILITQNQINTYVDEKELKKRYELYKTVPGTRSYHDVEPLNRTTLVLRKVSGSNETFVCKTFGNISEQQYMVDVSKLKFGDFLCFHTEGLLQLGTVSNYDRELGEVTAQLMRKTKGAYYSWYTPERTKIFPAMDCVTAFITSSKKFKLP</sequence>
<accession>A0A8J2JJA6</accession>
<comment type="caution">
    <text evidence="1">The sequence shown here is derived from an EMBL/GenBank/DDBJ whole genome shotgun (WGS) entry which is preliminary data.</text>
</comment>
<dbReference type="EMBL" id="CAJVCH010078483">
    <property type="protein sequence ID" value="CAG7721315.1"/>
    <property type="molecule type" value="Genomic_DNA"/>
</dbReference>
<dbReference type="Proteomes" id="UP000708208">
    <property type="component" value="Unassembled WGS sequence"/>
</dbReference>
<organism evidence="1 2">
    <name type="scientific">Allacma fusca</name>
    <dbReference type="NCBI Taxonomy" id="39272"/>
    <lineage>
        <taxon>Eukaryota</taxon>
        <taxon>Metazoa</taxon>
        <taxon>Ecdysozoa</taxon>
        <taxon>Arthropoda</taxon>
        <taxon>Hexapoda</taxon>
        <taxon>Collembola</taxon>
        <taxon>Symphypleona</taxon>
        <taxon>Sminthuridae</taxon>
        <taxon>Allacma</taxon>
    </lineage>
</organism>
<dbReference type="AlphaFoldDB" id="A0A8J2JJA6"/>
<reference evidence="1" key="1">
    <citation type="submission" date="2021-06" db="EMBL/GenBank/DDBJ databases">
        <authorList>
            <person name="Hodson N. C."/>
            <person name="Mongue J. A."/>
            <person name="Jaron S. K."/>
        </authorList>
    </citation>
    <scope>NUCLEOTIDE SEQUENCE</scope>
</reference>
<dbReference type="PANTHER" id="PTHR46601">
    <property type="entry name" value="ULP_PROTEASE DOMAIN-CONTAINING PROTEIN"/>
    <property type="match status" value="1"/>
</dbReference>